<feature type="domain" description="MID" evidence="15">
    <location>
        <begin position="1001"/>
        <end position="1187"/>
    </location>
</feature>
<feature type="domain" description="Mediator complex subunit Med13 N-terminal" evidence="14">
    <location>
        <begin position="5"/>
        <end position="346"/>
    </location>
</feature>
<feature type="region of interest" description="Disordered" evidence="12">
    <location>
        <begin position="1344"/>
        <end position="1384"/>
    </location>
</feature>
<gene>
    <name evidence="16" type="ORF">FKW77_010008</name>
</gene>
<proteinExistence type="inferred from homology"/>
<evidence type="ECO:0000256" key="11">
    <source>
        <dbReference type="RuleBase" id="RU364134"/>
    </source>
</evidence>
<dbReference type="InterPro" id="IPR021643">
    <property type="entry name" value="Mediator_Med13_N"/>
</dbReference>
<feature type="compositionally biased region" description="Polar residues" evidence="12">
    <location>
        <begin position="110"/>
        <end position="122"/>
    </location>
</feature>
<organism evidence="16 17">
    <name type="scientific">Venturia effusa</name>
    <dbReference type="NCBI Taxonomy" id="50376"/>
    <lineage>
        <taxon>Eukaryota</taxon>
        <taxon>Fungi</taxon>
        <taxon>Dikarya</taxon>
        <taxon>Ascomycota</taxon>
        <taxon>Pezizomycotina</taxon>
        <taxon>Dothideomycetes</taxon>
        <taxon>Pleosporomycetidae</taxon>
        <taxon>Venturiales</taxon>
        <taxon>Venturiaceae</taxon>
        <taxon>Venturia</taxon>
    </lineage>
</organism>
<comment type="subunit">
    <text evidence="11">Component of the SRB8-11 complex, which itself associates with the Mediator complex.</text>
</comment>
<comment type="function">
    <text evidence="9 11">Component of the SRB8-11 complex. The SRB8-11 complex is a regulatory module of the Mediator complex which is itself involved in regulation of basal and activated RNA polymerase II-dependent transcription. The SRB8-11 complex may be involved in the transcriptional repression of a subset of genes regulated by Mediator. It may inhibit the association of the Mediator complex with RNA polymerase II to form the holoenzyme complex.</text>
</comment>
<dbReference type="OrthoDB" id="103819at2759"/>
<evidence type="ECO:0000256" key="1">
    <source>
        <dbReference type="ARBA" id="ARBA00004123"/>
    </source>
</evidence>
<sequence>MTTTDLLKSCATGVQILENLETIMFQTLTIETKEDANEEGQGEAILAAIATLRAWNFFAHLDSTKRVLWTFHGGSLANGFATRPPDITKIAQDWPFQLKNFHKGSFKPSEVSSSRPPQSAPNATPEPYIPISKVTPAVRHAQMMLQKSLKALAAPAGAAGSGGGSLDPGITPMHLQTVYAKFISAVYATISHKLARDDRWIELMSSKFVRIPNVRHTQSSAPLESISLDIYLAGGGQLVISTNPVADRTFRPYHESKTCSDRVEPILLAPGGMLAVVDNDSIAPENAASQAWKEIVCKLLASKGIELSTLDPASRWVLVRAWPLTTAADSDTTLGTVFYWPQALCVRASLPANDDHHSVIESLDQLGNPTKMSPSSWFCSAKEGGFLDSLQFAEDWFNGKVERDSIIQERQNKRKEVEAALQKQAEPAALAVASPFYTRGDLQAPGGMYPTPPDGVISQPGTVPASGDTIPAVVAHDTPVPRTSIGGEGMDLDDVFGESSRRRATIENENSMEMDADMNHDDLFGAIDEDEFAGHDVTDADFNFFDEPDDDMLGAASSIPDIPSKASAVQEPQVAPVAANQPSPPPPEPDLFSALEQAMGGPKENVAPEPEAPEEPPEQPWAAAQDQAVVMRPPLSPTSVRKKLFDDMSNDRTIPSRREGQYNPVPFKPSLVSEDTKYSSGGAFGFFETTADKHSVSRSETDTALPPRKRPRIRRRQQKDSDESSDTSDASDDDSLSDELESLALASSPVKGMFFDKRIAALQDGDTTSVATSPGSCLVPDDDPASGMSGSFQDRTELLDAILKPLSSTIPPSALIGQPMGSDGISTLRPALTSDENMPIVVASRTVFDGPLSLANKDFILVAQIIAEQIIFSTFDHSPQPTVEDEFAVETAAVKSVYTTPVRAAQTALSSFHSGLTECDLFKFLCISDHDKPQGAKGQPQPQPKKVNAQAAEFSIATMNALAPLPPPHVRVRRNEGLWDVLPPAIPFWENLGLAPASGRKNLMAFCIYPGGEDVKSQVSLFMEYLAASYESCKLGAHIRSDVEKTTPTLIEQGLVPVTLTDEDDAIENAIRRLREVCVDLGRHLSTLDFQGKKSTLANEEPPSVDNFIIYMVNPFSDGRGIAELSAAFWMLYKAYTLSRSPLMGPRPDIVLQIIPIADVANPSTPVIHSSLYFQQMARRIYDRCPPSQNFQDSDPTPLRIISASSILLESPIPKKIGFLLSTDPPGDLLNDQPHLHVAYAISANGEWVTAAFTCLTGRYQTTVSYCLAGGRAFWDVAKEIWGVAIDVMKERRGAWRLCVVKVGRMGCGELDAWSSLHSAPSPINIIVCIMSIDPAPPVTVFPPASSQTKLPPIDKTTPVSTPQAGFSPDPHSLTPASTPSANVEPAVADPANDKDAHLVDRGDEVYGFVSGCRVNILSGKGEYRLSLSSGYMFRSPTAGKSCCGGIEGFEANGSGDASFGGSKAMEDRVGLVGVHLIWVGQPPRGGVQAQQQAQQQQQQNQGQQQQTVGGQGGGAHQPFSPIDPSLPQTPGATSQVNTVEQRGTSTTSQPQIHRNMADSILKDYLVLFRNLAELAKVRGVGCGARGVEGEGVLPWHCLVALRGAKGLEGVFGSLDAH</sequence>
<protein>
    <recommendedName>
        <fullName evidence="3 11">Mediator of RNA polymerase II transcription subunit 13</fullName>
    </recommendedName>
    <alternativeName>
        <fullName evidence="10 11">Mediator complex subunit 13</fullName>
    </alternativeName>
</protein>
<evidence type="ECO:0000256" key="2">
    <source>
        <dbReference type="ARBA" id="ARBA00009354"/>
    </source>
</evidence>
<feature type="compositionally biased region" description="Low complexity" evidence="12">
    <location>
        <begin position="566"/>
        <end position="581"/>
    </location>
</feature>
<feature type="compositionally biased region" description="Basic and acidic residues" evidence="12">
    <location>
        <begin position="643"/>
        <end position="660"/>
    </location>
</feature>
<dbReference type="STRING" id="50376.A0A517LA29"/>
<dbReference type="GO" id="GO:0016592">
    <property type="term" value="C:mediator complex"/>
    <property type="evidence" value="ECO:0007669"/>
    <property type="project" value="InterPro"/>
</dbReference>
<comment type="subcellular location">
    <subcellularLocation>
        <location evidence="1 11">Nucleus</location>
    </subcellularLocation>
</comment>
<evidence type="ECO:0000259" key="15">
    <source>
        <dbReference type="Pfam" id="PF18296"/>
    </source>
</evidence>
<dbReference type="EMBL" id="CP042191">
    <property type="protein sequence ID" value="QDS72487.1"/>
    <property type="molecule type" value="Genomic_DNA"/>
</dbReference>
<evidence type="ECO:0000256" key="9">
    <source>
        <dbReference type="ARBA" id="ARBA00025661"/>
    </source>
</evidence>
<dbReference type="InterPro" id="IPR009401">
    <property type="entry name" value="Med13_C"/>
</dbReference>
<keyword evidence="7 11" id="KW-0804">Transcription</keyword>
<evidence type="ECO:0000256" key="10">
    <source>
        <dbReference type="ARBA" id="ARBA00032008"/>
    </source>
</evidence>
<evidence type="ECO:0000313" key="16">
    <source>
        <dbReference type="EMBL" id="QDS72487.1"/>
    </source>
</evidence>
<evidence type="ECO:0000313" key="17">
    <source>
        <dbReference type="Proteomes" id="UP000316270"/>
    </source>
</evidence>
<keyword evidence="4 11" id="KW-0678">Repressor</keyword>
<accession>A0A517LA29</accession>
<evidence type="ECO:0000256" key="8">
    <source>
        <dbReference type="ARBA" id="ARBA00023242"/>
    </source>
</evidence>
<evidence type="ECO:0000256" key="3">
    <source>
        <dbReference type="ARBA" id="ARBA00019618"/>
    </source>
</evidence>
<evidence type="ECO:0000256" key="5">
    <source>
        <dbReference type="ARBA" id="ARBA00023015"/>
    </source>
</evidence>
<keyword evidence="6 11" id="KW-0010">Activator</keyword>
<dbReference type="PANTHER" id="PTHR48249">
    <property type="entry name" value="MEDIATOR OF RNA POLYMERASE II TRANSCRIPTION SUBUNIT 13"/>
    <property type="match status" value="1"/>
</dbReference>
<keyword evidence="8 11" id="KW-0539">Nucleus</keyword>
<feature type="compositionally biased region" description="Low complexity" evidence="12">
    <location>
        <begin position="1486"/>
        <end position="1509"/>
    </location>
</feature>
<dbReference type="GO" id="GO:0045944">
    <property type="term" value="P:positive regulation of transcription by RNA polymerase II"/>
    <property type="evidence" value="ECO:0007669"/>
    <property type="project" value="TreeGrafter"/>
</dbReference>
<feature type="compositionally biased region" description="Polar residues" evidence="12">
    <location>
        <begin position="1527"/>
        <end position="1553"/>
    </location>
</feature>
<feature type="region of interest" description="Disordered" evidence="12">
    <location>
        <begin position="565"/>
        <end position="738"/>
    </location>
</feature>
<dbReference type="PANTHER" id="PTHR48249:SF3">
    <property type="entry name" value="MEDIATOR OF RNA POLYMERASE II TRANSCRIPTION SUBUNIT 13"/>
    <property type="match status" value="1"/>
</dbReference>
<feature type="region of interest" description="Disordered" evidence="12">
    <location>
        <begin position="105"/>
        <end position="129"/>
    </location>
</feature>
<feature type="compositionally biased region" description="Acidic residues" evidence="12">
    <location>
        <begin position="723"/>
        <end position="738"/>
    </location>
</feature>
<name>A0A517LA29_9PEZI</name>
<evidence type="ECO:0000259" key="13">
    <source>
        <dbReference type="Pfam" id="PF06333"/>
    </source>
</evidence>
<feature type="region of interest" description="Disordered" evidence="12">
    <location>
        <begin position="1486"/>
        <end position="1553"/>
    </location>
</feature>
<evidence type="ECO:0000256" key="7">
    <source>
        <dbReference type="ARBA" id="ARBA00023163"/>
    </source>
</evidence>
<feature type="compositionally biased region" description="Basic and acidic residues" evidence="12">
    <location>
        <begin position="690"/>
        <end position="701"/>
    </location>
</feature>
<dbReference type="InterPro" id="IPR041285">
    <property type="entry name" value="MID_MedPIWI"/>
</dbReference>
<dbReference type="InterPro" id="IPR051139">
    <property type="entry name" value="Mediator_complx_sub13"/>
</dbReference>
<feature type="compositionally biased region" description="Basic residues" evidence="12">
    <location>
        <begin position="707"/>
        <end position="717"/>
    </location>
</feature>
<evidence type="ECO:0000256" key="12">
    <source>
        <dbReference type="SAM" id="MobiDB-lite"/>
    </source>
</evidence>
<dbReference type="Pfam" id="PF11597">
    <property type="entry name" value="Med13_N"/>
    <property type="match status" value="1"/>
</dbReference>
<evidence type="ECO:0000256" key="4">
    <source>
        <dbReference type="ARBA" id="ARBA00022491"/>
    </source>
</evidence>
<evidence type="ECO:0000256" key="6">
    <source>
        <dbReference type="ARBA" id="ARBA00023159"/>
    </source>
</evidence>
<reference evidence="16 17" key="1">
    <citation type="submission" date="2019-07" db="EMBL/GenBank/DDBJ databases">
        <title>Finished genome of Venturia effusa.</title>
        <authorList>
            <person name="Young C.A."/>
            <person name="Cox M.P."/>
            <person name="Ganley A.R.D."/>
            <person name="David W.J."/>
        </authorList>
    </citation>
    <scope>NUCLEOTIDE SEQUENCE [LARGE SCALE GENOMIC DNA]</scope>
    <source>
        <strain evidence="17">albino</strain>
    </source>
</reference>
<dbReference type="Pfam" id="PF18296">
    <property type="entry name" value="MID_MedPIWI"/>
    <property type="match status" value="1"/>
</dbReference>
<keyword evidence="17" id="KW-1185">Reference proteome</keyword>
<comment type="similarity">
    <text evidence="2 11">Belongs to the Mediator complex subunit 13 family.</text>
</comment>
<evidence type="ECO:0000259" key="14">
    <source>
        <dbReference type="Pfam" id="PF11597"/>
    </source>
</evidence>
<dbReference type="Pfam" id="PF06333">
    <property type="entry name" value="Med13_C"/>
    <property type="match status" value="1"/>
</dbReference>
<dbReference type="Proteomes" id="UP000316270">
    <property type="component" value="Chromosome 7"/>
</dbReference>
<keyword evidence="5 11" id="KW-0805">Transcription regulation</keyword>
<feature type="domain" description="Mediator complex subunit Med13 C-terminal" evidence="13">
    <location>
        <begin position="1204"/>
        <end position="1600"/>
    </location>
</feature>
<dbReference type="GO" id="GO:0003713">
    <property type="term" value="F:transcription coactivator activity"/>
    <property type="evidence" value="ECO:0007669"/>
    <property type="project" value="TreeGrafter"/>
</dbReference>